<dbReference type="Proteomes" id="UP000554004">
    <property type="component" value="Unassembled WGS sequence"/>
</dbReference>
<evidence type="ECO:0000256" key="1">
    <source>
        <dbReference type="ARBA" id="ARBA00022679"/>
    </source>
</evidence>
<evidence type="ECO:0000313" key="5">
    <source>
        <dbReference type="Proteomes" id="UP000554004"/>
    </source>
</evidence>
<organism evidence="4 5">
    <name type="scientific">Candidatus Dojkabacteria bacterium</name>
    <dbReference type="NCBI Taxonomy" id="2099670"/>
    <lineage>
        <taxon>Bacteria</taxon>
        <taxon>Candidatus Dojkabacteria</taxon>
    </lineage>
</organism>
<dbReference type="PANTHER" id="PTHR46401">
    <property type="entry name" value="GLYCOSYLTRANSFERASE WBBK-RELATED"/>
    <property type="match status" value="1"/>
</dbReference>
<keyword evidence="1 4" id="KW-0808">Transferase</keyword>
<dbReference type="Pfam" id="PF00534">
    <property type="entry name" value="Glycos_transf_1"/>
    <property type="match status" value="1"/>
</dbReference>
<feature type="domain" description="Glycosyltransferase subfamily 4-like N-terminal" evidence="3">
    <location>
        <begin position="20"/>
        <end position="201"/>
    </location>
</feature>
<proteinExistence type="predicted"/>
<gene>
    <name evidence="4" type="ORF">GX618_01205</name>
</gene>
<reference evidence="4 5" key="1">
    <citation type="journal article" date="2020" name="Biotechnol. Biofuels">
        <title>New insights from the biogas microbiome by comprehensive genome-resolved metagenomics of nearly 1600 species originating from multiple anaerobic digesters.</title>
        <authorList>
            <person name="Campanaro S."/>
            <person name="Treu L."/>
            <person name="Rodriguez-R L.M."/>
            <person name="Kovalovszki A."/>
            <person name="Ziels R.M."/>
            <person name="Maus I."/>
            <person name="Zhu X."/>
            <person name="Kougias P.G."/>
            <person name="Basile A."/>
            <person name="Luo G."/>
            <person name="Schluter A."/>
            <person name="Konstantinidis K.T."/>
            <person name="Angelidaki I."/>
        </authorList>
    </citation>
    <scope>NUCLEOTIDE SEQUENCE [LARGE SCALE GENOMIC DNA]</scope>
    <source>
        <strain evidence="4">AS06rmzACSIP_421</strain>
    </source>
</reference>
<dbReference type="Gene3D" id="3.40.50.2000">
    <property type="entry name" value="Glycogen Phosphorylase B"/>
    <property type="match status" value="2"/>
</dbReference>
<dbReference type="InterPro" id="IPR001296">
    <property type="entry name" value="Glyco_trans_1"/>
</dbReference>
<accession>A0A847ET64</accession>
<name>A0A847ET64_9BACT</name>
<dbReference type="AlphaFoldDB" id="A0A847ET64"/>
<dbReference type="InterPro" id="IPR028098">
    <property type="entry name" value="Glyco_trans_4-like_N"/>
</dbReference>
<protein>
    <submittedName>
        <fullName evidence="4">Glycosyltransferase family 4 protein</fullName>
    </submittedName>
</protein>
<evidence type="ECO:0000313" key="4">
    <source>
        <dbReference type="EMBL" id="NLE30876.1"/>
    </source>
</evidence>
<evidence type="ECO:0000259" key="3">
    <source>
        <dbReference type="Pfam" id="PF13439"/>
    </source>
</evidence>
<evidence type="ECO:0000259" key="2">
    <source>
        <dbReference type="Pfam" id="PF00534"/>
    </source>
</evidence>
<dbReference type="SUPFAM" id="SSF53756">
    <property type="entry name" value="UDP-Glycosyltransferase/glycogen phosphorylase"/>
    <property type="match status" value="1"/>
</dbReference>
<dbReference type="EMBL" id="JAAZAL010000039">
    <property type="protein sequence ID" value="NLE30876.1"/>
    <property type="molecule type" value="Genomic_DNA"/>
</dbReference>
<dbReference type="GO" id="GO:0016757">
    <property type="term" value="F:glycosyltransferase activity"/>
    <property type="evidence" value="ECO:0007669"/>
    <property type="project" value="InterPro"/>
</dbReference>
<feature type="domain" description="Glycosyl transferase family 1" evidence="2">
    <location>
        <begin position="208"/>
        <end position="366"/>
    </location>
</feature>
<dbReference type="Pfam" id="PF13439">
    <property type="entry name" value="Glyco_transf_4"/>
    <property type="match status" value="1"/>
</dbReference>
<sequence length="388" mass="44699">MQQKKKYNIAVVYDPLYKRGGAEVHLRYILDTFQKKTLFTAYCDREFVKREFPDIEIKTSFMQYLPWKFKLKNFYNLFLPLAYRSLRFKGFDGILSLSISFAKFAKGNIPHINICMSPPKFLWMKEGRSIKGKEQLKGIDKLLFGIYSFFMNTFVEDIWRKWDRNAARKLDRIVAISNVVKDRIKKYYDLDADVIYTPVDVTGISKASKGFNKENWYLYLGRVETYKGVELAIRACLDAKVPLKVGGIGNDLERMKNLVKELNAKGLVKFLGYYSDEEKPVLLAKAKALLFPVKGEDFGIVPVEANAAGTAVIAYRDGGVVETVSDVNPKTGKFFDEYDFKSLSKILKKFDEKEYKADNCRKQAAEFASEIFQYKLKTYVQDILAGSK</sequence>
<comment type="caution">
    <text evidence="4">The sequence shown here is derived from an EMBL/GenBank/DDBJ whole genome shotgun (WGS) entry which is preliminary data.</text>
</comment>
<dbReference type="PANTHER" id="PTHR46401:SF2">
    <property type="entry name" value="GLYCOSYLTRANSFERASE WBBK-RELATED"/>
    <property type="match status" value="1"/>
</dbReference>